<keyword evidence="2" id="KW-1185">Reference proteome</keyword>
<evidence type="ECO:0000313" key="1">
    <source>
        <dbReference type="EMBL" id="KAL0907068.1"/>
    </source>
</evidence>
<sequence>MGDYLKIERSAGRDCEPRMALIPCKTKIDFSKSDFCKTCYFAYLGLGFALVFQLTSKIYCSSRYADGISAGAEALIDDNFSNMSCKFLIIYNLRGPRFLSLTNGMNKGSRSKCLDAAVAEASGGAAITKELERMINNIMVKSKYGRHIDDLKISAKMIHRHHRPSGIRRARPGRR</sequence>
<protein>
    <submittedName>
        <fullName evidence="1">Uncharacterized protein</fullName>
    </submittedName>
</protein>
<gene>
    <name evidence="1" type="ORF">M5K25_025610</name>
</gene>
<name>A0ABD0U4J9_DENTH</name>
<comment type="caution">
    <text evidence="1">The sequence shown here is derived from an EMBL/GenBank/DDBJ whole genome shotgun (WGS) entry which is preliminary data.</text>
</comment>
<organism evidence="1 2">
    <name type="scientific">Dendrobium thyrsiflorum</name>
    <name type="common">Pinecone-like raceme dendrobium</name>
    <name type="synonym">Orchid</name>
    <dbReference type="NCBI Taxonomy" id="117978"/>
    <lineage>
        <taxon>Eukaryota</taxon>
        <taxon>Viridiplantae</taxon>
        <taxon>Streptophyta</taxon>
        <taxon>Embryophyta</taxon>
        <taxon>Tracheophyta</taxon>
        <taxon>Spermatophyta</taxon>
        <taxon>Magnoliopsida</taxon>
        <taxon>Liliopsida</taxon>
        <taxon>Asparagales</taxon>
        <taxon>Orchidaceae</taxon>
        <taxon>Epidendroideae</taxon>
        <taxon>Malaxideae</taxon>
        <taxon>Dendrobiinae</taxon>
        <taxon>Dendrobium</taxon>
    </lineage>
</organism>
<dbReference type="EMBL" id="JANQDX010000018">
    <property type="protein sequence ID" value="KAL0907068.1"/>
    <property type="molecule type" value="Genomic_DNA"/>
</dbReference>
<dbReference type="Proteomes" id="UP001552299">
    <property type="component" value="Unassembled WGS sequence"/>
</dbReference>
<proteinExistence type="predicted"/>
<accession>A0ABD0U4J9</accession>
<dbReference type="AlphaFoldDB" id="A0ABD0U4J9"/>
<reference evidence="1 2" key="1">
    <citation type="journal article" date="2024" name="Plant Biotechnol. J.">
        <title>Dendrobium thyrsiflorum genome and its molecular insights into genes involved in important horticultural traits.</title>
        <authorList>
            <person name="Chen B."/>
            <person name="Wang J.Y."/>
            <person name="Zheng P.J."/>
            <person name="Li K.L."/>
            <person name="Liang Y.M."/>
            <person name="Chen X.F."/>
            <person name="Zhang C."/>
            <person name="Zhao X."/>
            <person name="He X."/>
            <person name="Zhang G.Q."/>
            <person name="Liu Z.J."/>
            <person name="Xu Q."/>
        </authorList>
    </citation>
    <scope>NUCLEOTIDE SEQUENCE [LARGE SCALE GENOMIC DNA]</scope>
    <source>
        <strain evidence="1">GZMU011</strain>
    </source>
</reference>
<evidence type="ECO:0000313" key="2">
    <source>
        <dbReference type="Proteomes" id="UP001552299"/>
    </source>
</evidence>